<evidence type="ECO:0000313" key="1">
    <source>
        <dbReference type="EMBL" id="CDO55375.1"/>
    </source>
</evidence>
<gene>
    <name evidence="1" type="ORF">BN980_GECA11s00224g</name>
</gene>
<sequence>MEVARRLLLDLTARIFFKKTTTTTKQYIFLLDYYLGTRNMKKGLKGRESYKRALIDRKLEGIKIPFLFCCC</sequence>
<dbReference type="AlphaFoldDB" id="A0A0J9XDN3"/>
<protein>
    <submittedName>
        <fullName evidence="1">Uncharacterized protein</fullName>
    </submittedName>
</protein>
<evidence type="ECO:0000313" key="2">
    <source>
        <dbReference type="Proteomes" id="UP000242525"/>
    </source>
</evidence>
<dbReference type="Proteomes" id="UP000242525">
    <property type="component" value="Unassembled WGS sequence"/>
</dbReference>
<dbReference type="EMBL" id="CCBN010000011">
    <property type="protein sequence ID" value="CDO55375.1"/>
    <property type="molecule type" value="Genomic_DNA"/>
</dbReference>
<keyword evidence="2" id="KW-1185">Reference proteome</keyword>
<accession>A0A0J9XDN3</accession>
<name>A0A0J9XDN3_GEOCN</name>
<organism evidence="1 2">
    <name type="scientific">Geotrichum candidum</name>
    <name type="common">Oospora lactis</name>
    <name type="synonym">Dipodascus geotrichum</name>
    <dbReference type="NCBI Taxonomy" id="1173061"/>
    <lineage>
        <taxon>Eukaryota</taxon>
        <taxon>Fungi</taxon>
        <taxon>Dikarya</taxon>
        <taxon>Ascomycota</taxon>
        <taxon>Saccharomycotina</taxon>
        <taxon>Dipodascomycetes</taxon>
        <taxon>Dipodascales</taxon>
        <taxon>Dipodascaceae</taxon>
        <taxon>Geotrichum</taxon>
    </lineage>
</organism>
<proteinExistence type="predicted"/>
<comment type="caution">
    <text evidence="1">The sequence shown here is derived from an EMBL/GenBank/DDBJ whole genome shotgun (WGS) entry which is preliminary data.</text>
</comment>
<reference evidence="1" key="1">
    <citation type="submission" date="2014-03" db="EMBL/GenBank/DDBJ databases">
        <authorList>
            <person name="Casaregola S."/>
        </authorList>
    </citation>
    <scope>NUCLEOTIDE SEQUENCE [LARGE SCALE GENOMIC DNA]</scope>
    <source>
        <strain evidence="1">CLIB 918</strain>
    </source>
</reference>